<reference evidence="2" key="2">
    <citation type="journal article" date="2023" name="IMA Fungus">
        <title>Comparative genomic study of the Penicillium genus elucidates a diverse pangenome and 15 lateral gene transfer events.</title>
        <authorList>
            <person name="Petersen C."/>
            <person name="Sorensen T."/>
            <person name="Nielsen M.R."/>
            <person name="Sondergaard T.E."/>
            <person name="Sorensen J.L."/>
            <person name="Fitzpatrick D.A."/>
            <person name="Frisvad J.C."/>
            <person name="Nielsen K.L."/>
        </authorList>
    </citation>
    <scope>NUCLEOTIDE SEQUENCE</scope>
    <source>
        <strain evidence="2">IBT 34128</strain>
    </source>
</reference>
<feature type="region of interest" description="Disordered" evidence="1">
    <location>
        <begin position="190"/>
        <end position="230"/>
    </location>
</feature>
<proteinExistence type="predicted"/>
<feature type="compositionally biased region" description="Low complexity" evidence="1">
    <location>
        <begin position="86"/>
        <end position="113"/>
    </location>
</feature>
<sequence>MKIIDPQSAVLTNVEVLAYLDANPPRRPPNPPSKPRNWVPSPDLRDHNTVVKEIHNYVARLSPYLLKYPRYTARPSSQSRSQEAMTGTINTANTNNNNTAHTNTNTSSNAFNTDPDVSTLPPPPSSEPTPMDRALRDLVTRLQPYGLTKAEVVMILNLGIGMNRSDEAADEADRAGAEGVNGDGQMEADYEEHMANGTEAANGGPEEEGGREGGGEEVEPEGEADDYGPLALLDTVIEEREERLANEDVEAVLAIVRETLAGDYESS</sequence>
<dbReference type="RefSeq" id="XP_056514984.1">
    <property type="nucleotide sequence ID" value="XM_056653917.1"/>
</dbReference>
<evidence type="ECO:0000313" key="2">
    <source>
        <dbReference type="EMBL" id="KAJ5105988.1"/>
    </source>
</evidence>
<keyword evidence="3" id="KW-1185">Reference proteome</keyword>
<evidence type="ECO:0000256" key="1">
    <source>
        <dbReference type="SAM" id="MobiDB-lite"/>
    </source>
</evidence>
<evidence type="ECO:0008006" key="4">
    <source>
        <dbReference type="Google" id="ProtNLM"/>
    </source>
</evidence>
<gene>
    <name evidence="2" type="ORF">NUU61_003335</name>
</gene>
<feature type="region of interest" description="Disordered" evidence="1">
    <location>
        <begin position="22"/>
        <end position="44"/>
    </location>
</feature>
<feature type="compositionally biased region" description="Pro residues" evidence="1">
    <location>
        <begin position="25"/>
        <end position="34"/>
    </location>
</feature>
<dbReference type="AlphaFoldDB" id="A0A9W9KHV5"/>
<dbReference type="PANTHER" id="PTHR15561:SF0">
    <property type="entry name" value="DNA-DIRECTED RNA POLYMERASE III SUBUNIT RPC9"/>
    <property type="match status" value="1"/>
</dbReference>
<feature type="compositionally biased region" description="Polar residues" evidence="1">
    <location>
        <begin position="74"/>
        <end position="85"/>
    </location>
</feature>
<dbReference type="EMBL" id="JAPMSZ010000004">
    <property type="protein sequence ID" value="KAJ5105988.1"/>
    <property type="molecule type" value="Genomic_DNA"/>
</dbReference>
<dbReference type="GO" id="GO:0005666">
    <property type="term" value="C:RNA polymerase III complex"/>
    <property type="evidence" value="ECO:0007669"/>
    <property type="project" value="InterPro"/>
</dbReference>
<dbReference type="GO" id="GO:0006384">
    <property type="term" value="P:transcription initiation at RNA polymerase III promoter"/>
    <property type="evidence" value="ECO:0007669"/>
    <property type="project" value="InterPro"/>
</dbReference>
<dbReference type="Proteomes" id="UP001141434">
    <property type="component" value="Unassembled WGS sequence"/>
</dbReference>
<reference evidence="2" key="1">
    <citation type="submission" date="2022-11" db="EMBL/GenBank/DDBJ databases">
        <authorList>
            <person name="Petersen C."/>
        </authorList>
    </citation>
    <scope>NUCLEOTIDE SEQUENCE</scope>
    <source>
        <strain evidence="2">IBT 34128</strain>
    </source>
</reference>
<dbReference type="PANTHER" id="PTHR15561">
    <property type="entry name" value="CALCITONIN GENE-RELATED PEPTIDE-RECEPTOR COMPONENT PROTEIN"/>
    <property type="match status" value="1"/>
</dbReference>
<feature type="region of interest" description="Disordered" evidence="1">
    <location>
        <begin position="73"/>
        <end position="131"/>
    </location>
</feature>
<dbReference type="GeneID" id="81393085"/>
<evidence type="ECO:0000313" key="3">
    <source>
        <dbReference type="Proteomes" id="UP001141434"/>
    </source>
</evidence>
<organism evidence="2 3">
    <name type="scientific">Penicillium alfredii</name>
    <dbReference type="NCBI Taxonomy" id="1506179"/>
    <lineage>
        <taxon>Eukaryota</taxon>
        <taxon>Fungi</taxon>
        <taxon>Dikarya</taxon>
        <taxon>Ascomycota</taxon>
        <taxon>Pezizomycotina</taxon>
        <taxon>Eurotiomycetes</taxon>
        <taxon>Eurotiomycetidae</taxon>
        <taxon>Eurotiales</taxon>
        <taxon>Aspergillaceae</taxon>
        <taxon>Penicillium</taxon>
    </lineage>
</organism>
<name>A0A9W9KHV5_9EURO</name>
<feature type="compositionally biased region" description="Acidic residues" evidence="1">
    <location>
        <begin position="215"/>
        <end position="226"/>
    </location>
</feature>
<dbReference type="InterPro" id="IPR038846">
    <property type="entry name" value="RPC9"/>
</dbReference>
<comment type="caution">
    <text evidence="2">The sequence shown here is derived from an EMBL/GenBank/DDBJ whole genome shotgun (WGS) entry which is preliminary data.</text>
</comment>
<dbReference type="OrthoDB" id="1746530at2759"/>
<protein>
    <recommendedName>
        <fullName evidence="4">DNA-directed RNA polymerase III subunit RPC9</fullName>
    </recommendedName>
</protein>
<accession>A0A9W9KHV5</accession>